<accession>A0AB37M3U3</accession>
<protein>
    <submittedName>
        <fullName evidence="1">Uncharacterized protein</fullName>
    </submittedName>
</protein>
<dbReference type="EMBL" id="QRQM01000035">
    <property type="protein sequence ID" value="RHN02316.1"/>
    <property type="molecule type" value="Genomic_DNA"/>
</dbReference>
<dbReference type="RefSeq" id="WP_073348177.1">
    <property type="nucleotide sequence ID" value="NZ_JAQCXL010000035.1"/>
</dbReference>
<dbReference type="Proteomes" id="UP000286003">
    <property type="component" value="Unassembled WGS sequence"/>
</dbReference>
<evidence type="ECO:0000313" key="2">
    <source>
        <dbReference type="Proteomes" id="UP000286003"/>
    </source>
</evidence>
<comment type="caution">
    <text evidence="1">The sequence shown here is derived from an EMBL/GenBank/DDBJ whole genome shotgun (WGS) entry which is preliminary data.</text>
</comment>
<reference evidence="1 2" key="1">
    <citation type="submission" date="2018-08" db="EMBL/GenBank/DDBJ databases">
        <title>A genome reference for cultivated species of the human gut microbiota.</title>
        <authorList>
            <person name="Zou Y."/>
            <person name="Xue W."/>
            <person name="Luo G."/>
        </authorList>
    </citation>
    <scope>NUCLEOTIDE SEQUENCE [LARGE SCALE GENOMIC DNA]</scope>
    <source>
        <strain evidence="1 2">AF31-23</strain>
    </source>
</reference>
<organism evidence="1 2">
    <name type="scientific">Bacteroides intestinalis</name>
    <dbReference type="NCBI Taxonomy" id="329854"/>
    <lineage>
        <taxon>Bacteria</taxon>
        <taxon>Pseudomonadati</taxon>
        <taxon>Bacteroidota</taxon>
        <taxon>Bacteroidia</taxon>
        <taxon>Bacteroidales</taxon>
        <taxon>Bacteroidaceae</taxon>
        <taxon>Bacteroides</taxon>
    </lineage>
</organism>
<gene>
    <name evidence="1" type="ORF">DWZ32_21220</name>
</gene>
<dbReference type="AlphaFoldDB" id="A0AB37M3U3"/>
<name>A0AB37M3U3_9BACE</name>
<sequence length="106" mass="12792">MNRIKTKGYANLTREAYIMYYFCNRTCVASVDDFLNLLNTQIKLDFNSFKKSQIILLEDDFDYFILDCNIKDNIVNIYIYEEDWSLIYDLIETNNHFILREWETSA</sequence>
<dbReference type="GeneID" id="82177428"/>
<proteinExistence type="predicted"/>
<evidence type="ECO:0000313" key="1">
    <source>
        <dbReference type="EMBL" id="RHN02316.1"/>
    </source>
</evidence>